<dbReference type="AlphaFoldDB" id="A0A8K0KLR5"/>
<dbReference type="EMBL" id="KZ309166">
    <property type="protein sequence ID" value="KAG8237407.1"/>
    <property type="molecule type" value="Genomic_DNA"/>
</dbReference>
<protein>
    <submittedName>
        <fullName evidence="1">Uncharacterized protein</fullName>
    </submittedName>
</protein>
<accession>A0A8K0KLR5</accession>
<evidence type="ECO:0000313" key="2">
    <source>
        <dbReference type="Proteomes" id="UP000792457"/>
    </source>
</evidence>
<dbReference type="OrthoDB" id="8193836at2759"/>
<keyword evidence="2" id="KW-1185">Reference proteome</keyword>
<proteinExistence type="predicted"/>
<reference evidence="1" key="2">
    <citation type="submission" date="2017-10" db="EMBL/GenBank/DDBJ databases">
        <title>Ladona fulva Genome sequencing and assembly.</title>
        <authorList>
            <person name="Murali S."/>
            <person name="Richards S."/>
            <person name="Bandaranaike D."/>
            <person name="Bellair M."/>
            <person name="Blankenburg K."/>
            <person name="Chao H."/>
            <person name="Dinh H."/>
            <person name="Doddapaneni H."/>
            <person name="Dugan-Rocha S."/>
            <person name="Elkadiri S."/>
            <person name="Gnanaolivu R."/>
            <person name="Hernandez B."/>
            <person name="Skinner E."/>
            <person name="Javaid M."/>
            <person name="Lee S."/>
            <person name="Li M."/>
            <person name="Ming W."/>
            <person name="Munidasa M."/>
            <person name="Muniz J."/>
            <person name="Nguyen L."/>
            <person name="Hughes D."/>
            <person name="Osuji N."/>
            <person name="Pu L.-L."/>
            <person name="Puazo M."/>
            <person name="Qu C."/>
            <person name="Quiroz J."/>
            <person name="Raj R."/>
            <person name="Weissenberger G."/>
            <person name="Xin Y."/>
            <person name="Zou X."/>
            <person name="Han Y."/>
            <person name="Worley K."/>
            <person name="Muzny D."/>
            <person name="Gibbs R."/>
        </authorList>
    </citation>
    <scope>NUCLEOTIDE SEQUENCE</scope>
    <source>
        <strain evidence="1">Sampled in the wild</strain>
    </source>
</reference>
<dbReference type="Proteomes" id="UP000792457">
    <property type="component" value="Unassembled WGS sequence"/>
</dbReference>
<comment type="caution">
    <text evidence="1">The sequence shown here is derived from an EMBL/GenBank/DDBJ whole genome shotgun (WGS) entry which is preliminary data.</text>
</comment>
<reference evidence="1" key="1">
    <citation type="submission" date="2013-04" db="EMBL/GenBank/DDBJ databases">
        <authorList>
            <person name="Qu J."/>
            <person name="Murali S.C."/>
            <person name="Bandaranaike D."/>
            <person name="Bellair M."/>
            <person name="Blankenburg K."/>
            <person name="Chao H."/>
            <person name="Dinh H."/>
            <person name="Doddapaneni H."/>
            <person name="Downs B."/>
            <person name="Dugan-Rocha S."/>
            <person name="Elkadiri S."/>
            <person name="Gnanaolivu R.D."/>
            <person name="Hernandez B."/>
            <person name="Javaid M."/>
            <person name="Jayaseelan J.C."/>
            <person name="Lee S."/>
            <person name="Li M."/>
            <person name="Ming W."/>
            <person name="Munidasa M."/>
            <person name="Muniz J."/>
            <person name="Nguyen L."/>
            <person name="Ongeri F."/>
            <person name="Osuji N."/>
            <person name="Pu L.-L."/>
            <person name="Puazo M."/>
            <person name="Qu C."/>
            <person name="Quiroz J."/>
            <person name="Raj R."/>
            <person name="Weissenberger G."/>
            <person name="Xin Y."/>
            <person name="Zou X."/>
            <person name="Han Y."/>
            <person name="Richards S."/>
            <person name="Worley K."/>
            <person name="Muzny D."/>
            <person name="Gibbs R."/>
        </authorList>
    </citation>
    <scope>NUCLEOTIDE SEQUENCE</scope>
    <source>
        <strain evidence="1">Sampled in the wild</strain>
    </source>
</reference>
<sequence>MALNRRAYIRPSRQGGLPSLGEFRLMPRQEGGSRWCAQRVWARACLEPPPVQILVVVANTPAGPWRTDVEKGFVGTAVAHESVDPQP</sequence>
<organism evidence="1 2">
    <name type="scientific">Ladona fulva</name>
    <name type="common">Scarce chaser dragonfly</name>
    <name type="synonym">Libellula fulva</name>
    <dbReference type="NCBI Taxonomy" id="123851"/>
    <lineage>
        <taxon>Eukaryota</taxon>
        <taxon>Metazoa</taxon>
        <taxon>Ecdysozoa</taxon>
        <taxon>Arthropoda</taxon>
        <taxon>Hexapoda</taxon>
        <taxon>Insecta</taxon>
        <taxon>Pterygota</taxon>
        <taxon>Palaeoptera</taxon>
        <taxon>Odonata</taxon>
        <taxon>Epiprocta</taxon>
        <taxon>Anisoptera</taxon>
        <taxon>Libelluloidea</taxon>
        <taxon>Libellulidae</taxon>
        <taxon>Ladona</taxon>
    </lineage>
</organism>
<name>A0A8K0KLR5_LADFU</name>
<evidence type="ECO:0000313" key="1">
    <source>
        <dbReference type="EMBL" id="KAG8237407.1"/>
    </source>
</evidence>
<gene>
    <name evidence="1" type="ORF">J437_LFUL016223</name>
</gene>